<evidence type="ECO:0000313" key="2">
    <source>
        <dbReference type="EMBL" id="KAH7303311.1"/>
    </source>
</evidence>
<gene>
    <name evidence="2" type="ORF">B0I35DRAFT_446952</name>
</gene>
<dbReference type="Pfam" id="PF00106">
    <property type="entry name" value="adh_short"/>
    <property type="match status" value="1"/>
</dbReference>
<dbReference type="AlphaFoldDB" id="A0A8K0SCT4"/>
<dbReference type="GO" id="GO:0016491">
    <property type="term" value="F:oxidoreductase activity"/>
    <property type="evidence" value="ECO:0007669"/>
    <property type="project" value="UniProtKB-KW"/>
</dbReference>
<dbReference type="OrthoDB" id="542013at2759"/>
<dbReference type="InterPro" id="IPR002347">
    <property type="entry name" value="SDR_fam"/>
</dbReference>
<proteinExistence type="predicted"/>
<keyword evidence="3" id="KW-1185">Reference proteome</keyword>
<dbReference type="PANTHER" id="PTHR43157">
    <property type="entry name" value="PHOSPHATIDYLINOSITOL-GLYCAN BIOSYNTHESIS CLASS F PROTEIN-RELATED"/>
    <property type="match status" value="1"/>
</dbReference>
<dbReference type="Proteomes" id="UP000813444">
    <property type="component" value="Unassembled WGS sequence"/>
</dbReference>
<name>A0A8K0SCT4_9HYPO</name>
<dbReference type="Gene3D" id="3.40.50.720">
    <property type="entry name" value="NAD(P)-binding Rossmann-like Domain"/>
    <property type="match status" value="1"/>
</dbReference>
<evidence type="ECO:0000313" key="3">
    <source>
        <dbReference type="Proteomes" id="UP000813444"/>
    </source>
</evidence>
<protein>
    <submittedName>
        <fullName evidence="2">Short-chain dehydrogenase</fullName>
    </submittedName>
</protein>
<dbReference type="SUPFAM" id="SSF51735">
    <property type="entry name" value="NAD(P)-binding Rossmann-fold domains"/>
    <property type="match status" value="1"/>
</dbReference>
<reference evidence="2" key="1">
    <citation type="journal article" date="2021" name="Nat. Commun.">
        <title>Genetic determinants of endophytism in the Arabidopsis root mycobiome.</title>
        <authorList>
            <person name="Mesny F."/>
            <person name="Miyauchi S."/>
            <person name="Thiergart T."/>
            <person name="Pickel B."/>
            <person name="Atanasova L."/>
            <person name="Karlsson M."/>
            <person name="Huettel B."/>
            <person name="Barry K.W."/>
            <person name="Haridas S."/>
            <person name="Chen C."/>
            <person name="Bauer D."/>
            <person name="Andreopoulos W."/>
            <person name="Pangilinan J."/>
            <person name="LaButti K."/>
            <person name="Riley R."/>
            <person name="Lipzen A."/>
            <person name="Clum A."/>
            <person name="Drula E."/>
            <person name="Henrissat B."/>
            <person name="Kohler A."/>
            <person name="Grigoriev I.V."/>
            <person name="Martin F.M."/>
            <person name="Hacquard S."/>
        </authorList>
    </citation>
    <scope>NUCLEOTIDE SEQUENCE</scope>
    <source>
        <strain evidence="2">MPI-CAGE-CH-0235</strain>
    </source>
</reference>
<dbReference type="InterPro" id="IPR036291">
    <property type="entry name" value="NAD(P)-bd_dom_sf"/>
</dbReference>
<accession>A0A8K0SCT4</accession>
<dbReference type="PANTHER" id="PTHR43157:SF31">
    <property type="entry name" value="PHOSPHATIDYLINOSITOL-GLYCAN BIOSYNTHESIS CLASS F PROTEIN"/>
    <property type="match status" value="1"/>
</dbReference>
<evidence type="ECO:0000256" key="1">
    <source>
        <dbReference type="ARBA" id="ARBA00023002"/>
    </source>
</evidence>
<comment type="caution">
    <text evidence="2">The sequence shown here is derived from an EMBL/GenBank/DDBJ whole genome shotgun (WGS) entry which is preliminary data.</text>
</comment>
<sequence length="326" mass="35476">MGFLYSQLFKRLPYPEGSFAGKTVVVTGSNIGLGKEAARHYARLGASNIILAVRNLEKGQAAKEDIESTTGIATDVIQVWHVDMGSYASVEKFAARVSSDLDRVDIFHANAGLARTKFNMVQKDEEMITVNVVCTILLFALVLPKLKESAAKYKIRPIFSITSSVVHEHTTLPQKTAAEGQLLATISDKAFAEKHWDEQYPISKLLEVFFVRQFADEHPAPTFPITLNCINPGLCHSELGRDVPGWGFIVIKAILARSTEVGSRTLVHAGSAGIDTHGQYLSDCQIGQPGPFVLSAEGKKAQGRVYKEILEKLEGIISGVTGSFSA</sequence>
<keyword evidence="1" id="KW-0560">Oxidoreductase</keyword>
<organism evidence="2 3">
    <name type="scientific">Stachybotrys elegans</name>
    <dbReference type="NCBI Taxonomy" id="80388"/>
    <lineage>
        <taxon>Eukaryota</taxon>
        <taxon>Fungi</taxon>
        <taxon>Dikarya</taxon>
        <taxon>Ascomycota</taxon>
        <taxon>Pezizomycotina</taxon>
        <taxon>Sordariomycetes</taxon>
        <taxon>Hypocreomycetidae</taxon>
        <taxon>Hypocreales</taxon>
        <taxon>Stachybotryaceae</taxon>
        <taxon>Stachybotrys</taxon>
    </lineage>
</organism>
<dbReference type="EMBL" id="JAGPNK010000036">
    <property type="protein sequence ID" value="KAH7303311.1"/>
    <property type="molecule type" value="Genomic_DNA"/>
</dbReference>
<dbReference type="PRINTS" id="PR00081">
    <property type="entry name" value="GDHRDH"/>
</dbReference>